<protein>
    <submittedName>
        <fullName evidence="2">Uncharacterized protein</fullName>
    </submittedName>
</protein>
<name>A0AA51X610_9GAMM</name>
<sequence length="90" mass="9997">MIHISKQAIVWSIALTGAVLVVPLIAMQLTDQVSWKTGDFVVAAAMVLVASLMYFHITQRQRKQTNKLLWGLLIGLLLISVWVVLAIDII</sequence>
<organism evidence="2 3">
    <name type="scientific">Pleionea litopenaei</name>
    <dbReference type="NCBI Taxonomy" id="3070815"/>
    <lineage>
        <taxon>Bacteria</taxon>
        <taxon>Pseudomonadati</taxon>
        <taxon>Pseudomonadota</taxon>
        <taxon>Gammaproteobacteria</taxon>
        <taxon>Oceanospirillales</taxon>
        <taxon>Pleioneaceae</taxon>
        <taxon>Pleionea</taxon>
    </lineage>
</organism>
<keyword evidence="3" id="KW-1185">Reference proteome</keyword>
<proteinExistence type="predicted"/>
<dbReference type="EMBL" id="CP133548">
    <property type="protein sequence ID" value="WMS86782.1"/>
    <property type="molecule type" value="Genomic_DNA"/>
</dbReference>
<dbReference type="KEGG" id="plei:Q9312_16295"/>
<dbReference type="AlphaFoldDB" id="A0AA51X610"/>
<feature type="transmembrane region" description="Helical" evidence="1">
    <location>
        <begin position="9"/>
        <end position="28"/>
    </location>
</feature>
<accession>A0AA51X610</accession>
<dbReference type="Proteomes" id="UP001239782">
    <property type="component" value="Chromosome"/>
</dbReference>
<reference evidence="2 3" key="1">
    <citation type="submission" date="2023-08" db="EMBL/GenBank/DDBJ databases">
        <title>Pleionea litopenaei sp. nov., isolated from stomach of juvenile Litopenaeus vannamei.</title>
        <authorList>
            <person name="Rho A.M."/>
            <person name="Hwang C.Y."/>
        </authorList>
    </citation>
    <scope>NUCLEOTIDE SEQUENCE [LARGE SCALE GENOMIC DNA]</scope>
    <source>
        <strain evidence="2 3">HL-JVS1</strain>
    </source>
</reference>
<dbReference type="RefSeq" id="WP_309201927.1">
    <property type="nucleotide sequence ID" value="NZ_CP133548.1"/>
</dbReference>
<gene>
    <name evidence="2" type="ORF">Q9312_16295</name>
</gene>
<feature type="transmembrane region" description="Helical" evidence="1">
    <location>
        <begin position="40"/>
        <end position="57"/>
    </location>
</feature>
<keyword evidence="1" id="KW-0812">Transmembrane</keyword>
<evidence type="ECO:0000313" key="2">
    <source>
        <dbReference type="EMBL" id="WMS86782.1"/>
    </source>
</evidence>
<evidence type="ECO:0000313" key="3">
    <source>
        <dbReference type="Proteomes" id="UP001239782"/>
    </source>
</evidence>
<keyword evidence="1" id="KW-0472">Membrane</keyword>
<evidence type="ECO:0000256" key="1">
    <source>
        <dbReference type="SAM" id="Phobius"/>
    </source>
</evidence>
<keyword evidence="1" id="KW-1133">Transmembrane helix</keyword>
<feature type="transmembrane region" description="Helical" evidence="1">
    <location>
        <begin position="69"/>
        <end position="87"/>
    </location>
</feature>